<dbReference type="InterPro" id="IPR044878">
    <property type="entry name" value="UbiA_sf"/>
</dbReference>
<dbReference type="NCBIfam" id="NF009512">
    <property type="entry name" value="PRK12872.1-1"/>
    <property type="match status" value="1"/>
</dbReference>
<protein>
    <submittedName>
        <fullName evidence="7">Geranylgeranylglycerol-phosphate geranylgeranyltransferase</fullName>
    </submittedName>
</protein>
<organism evidence="7 8">
    <name type="scientific">Gangjinia marincola</name>
    <dbReference type="NCBI Taxonomy" id="578463"/>
    <lineage>
        <taxon>Bacteria</taxon>
        <taxon>Pseudomonadati</taxon>
        <taxon>Bacteroidota</taxon>
        <taxon>Flavobacteriia</taxon>
        <taxon>Flavobacteriales</taxon>
        <taxon>Flavobacteriaceae</taxon>
        <taxon>Gangjinia</taxon>
    </lineage>
</organism>
<comment type="subcellular location">
    <subcellularLocation>
        <location evidence="1">Membrane</location>
        <topology evidence="1">Multi-pass membrane protein</topology>
    </subcellularLocation>
</comment>
<dbReference type="Proteomes" id="UP001500507">
    <property type="component" value="Unassembled WGS sequence"/>
</dbReference>
<sequence length="303" mass="34191">MDYLNLIRWPNLLIVALTLLVIKYYFLIPFNAGMTLDDLHYGVLIFATLCITASGYVINDLYDIGADRINKPKRAFIPEKISEKTAFTLFIVFTSASLLSGFYLANHINQSSFAALFLIVSGLLYAYASYLKKVLLIGNIIVSGLVALVFLLPAIFDLLPSITSANRAAQKTLFNILTDYAVFAFVLNLIRELVKDQQDIDGDLNDRVKSLPIVLGRNRTNKIIFALILGCIALIFYYVYTYLFQYDTAIFYSVLLLMGPLLFCAIKVFTAERKRHYSLISLLLKIVMVFGICSLGLYKFLLL</sequence>
<proteinExistence type="predicted"/>
<feature type="transmembrane region" description="Helical" evidence="6">
    <location>
        <begin position="168"/>
        <end position="190"/>
    </location>
</feature>
<evidence type="ECO:0000313" key="7">
    <source>
        <dbReference type="EMBL" id="GAA0870927.1"/>
    </source>
</evidence>
<evidence type="ECO:0000256" key="1">
    <source>
        <dbReference type="ARBA" id="ARBA00004141"/>
    </source>
</evidence>
<feature type="transmembrane region" description="Helical" evidence="6">
    <location>
        <begin position="111"/>
        <end position="128"/>
    </location>
</feature>
<feature type="transmembrane region" description="Helical" evidence="6">
    <location>
        <begin position="135"/>
        <end position="156"/>
    </location>
</feature>
<dbReference type="Gene3D" id="1.10.357.140">
    <property type="entry name" value="UbiA prenyltransferase"/>
    <property type="match status" value="1"/>
</dbReference>
<feature type="transmembrane region" description="Helical" evidence="6">
    <location>
        <begin position="282"/>
        <end position="301"/>
    </location>
</feature>
<dbReference type="Pfam" id="PF01040">
    <property type="entry name" value="UbiA"/>
    <property type="match status" value="1"/>
</dbReference>
<feature type="transmembrane region" description="Helical" evidence="6">
    <location>
        <begin position="39"/>
        <end position="64"/>
    </location>
</feature>
<feature type="transmembrane region" description="Helical" evidence="6">
    <location>
        <begin position="223"/>
        <end position="243"/>
    </location>
</feature>
<evidence type="ECO:0000256" key="2">
    <source>
        <dbReference type="ARBA" id="ARBA00022475"/>
    </source>
</evidence>
<evidence type="ECO:0000256" key="5">
    <source>
        <dbReference type="ARBA" id="ARBA00023136"/>
    </source>
</evidence>
<dbReference type="RefSeq" id="WP_343762359.1">
    <property type="nucleotide sequence ID" value="NZ_BAAAFG010000001.1"/>
</dbReference>
<accession>A0ABP3XPM1</accession>
<evidence type="ECO:0000256" key="6">
    <source>
        <dbReference type="SAM" id="Phobius"/>
    </source>
</evidence>
<evidence type="ECO:0000313" key="8">
    <source>
        <dbReference type="Proteomes" id="UP001500507"/>
    </source>
</evidence>
<dbReference type="PANTHER" id="PTHR42723:SF1">
    <property type="entry name" value="CHLOROPHYLL SYNTHASE, CHLOROPLASTIC"/>
    <property type="match status" value="1"/>
</dbReference>
<dbReference type="InterPro" id="IPR000537">
    <property type="entry name" value="UbiA_prenyltransferase"/>
</dbReference>
<feature type="transmembrane region" description="Helical" evidence="6">
    <location>
        <begin position="12"/>
        <end position="33"/>
    </location>
</feature>
<keyword evidence="8" id="KW-1185">Reference proteome</keyword>
<keyword evidence="2" id="KW-1003">Cell membrane</keyword>
<dbReference type="Gene3D" id="1.20.120.1780">
    <property type="entry name" value="UbiA prenyltransferase"/>
    <property type="match status" value="1"/>
</dbReference>
<dbReference type="PANTHER" id="PTHR42723">
    <property type="entry name" value="CHLOROPHYLL SYNTHASE"/>
    <property type="match status" value="1"/>
</dbReference>
<reference evidence="8" key="1">
    <citation type="journal article" date="2019" name="Int. J. Syst. Evol. Microbiol.">
        <title>The Global Catalogue of Microorganisms (GCM) 10K type strain sequencing project: providing services to taxonomists for standard genome sequencing and annotation.</title>
        <authorList>
            <consortium name="The Broad Institute Genomics Platform"/>
            <consortium name="The Broad Institute Genome Sequencing Center for Infectious Disease"/>
            <person name="Wu L."/>
            <person name="Ma J."/>
        </authorList>
    </citation>
    <scope>NUCLEOTIDE SEQUENCE [LARGE SCALE GENOMIC DNA]</scope>
    <source>
        <strain evidence="8">JCM 16082</strain>
    </source>
</reference>
<evidence type="ECO:0000256" key="4">
    <source>
        <dbReference type="ARBA" id="ARBA00022989"/>
    </source>
</evidence>
<feature type="transmembrane region" description="Helical" evidence="6">
    <location>
        <begin position="85"/>
        <end position="105"/>
    </location>
</feature>
<keyword evidence="5 6" id="KW-0472">Membrane</keyword>
<comment type="caution">
    <text evidence="7">The sequence shown here is derived from an EMBL/GenBank/DDBJ whole genome shotgun (WGS) entry which is preliminary data.</text>
</comment>
<dbReference type="EMBL" id="BAAAFG010000001">
    <property type="protein sequence ID" value="GAA0870927.1"/>
    <property type="molecule type" value="Genomic_DNA"/>
</dbReference>
<gene>
    <name evidence="7" type="ORF">GCM10009117_00720</name>
</gene>
<feature type="transmembrane region" description="Helical" evidence="6">
    <location>
        <begin position="249"/>
        <end position="270"/>
    </location>
</feature>
<evidence type="ECO:0000256" key="3">
    <source>
        <dbReference type="ARBA" id="ARBA00022692"/>
    </source>
</evidence>
<dbReference type="InterPro" id="IPR050475">
    <property type="entry name" value="Prenyltransferase_related"/>
</dbReference>
<name>A0ABP3XPM1_9FLAO</name>
<keyword evidence="4 6" id="KW-1133">Transmembrane helix</keyword>
<dbReference type="CDD" id="cd13961">
    <property type="entry name" value="PT_UbiA_DGGGPS"/>
    <property type="match status" value="1"/>
</dbReference>
<keyword evidence="3 6" id="KW-0812">Transmembrane</keyword>